<feature type="region of interest" description="Disordered" evidence="1">
    <location>
        <begin position="134"/>
        <end position="165"/>
    </location>
</feature>
<gene>
    <name evidence="2" type="ORF">BDK51DRAFT_41939</name>
</gene>
<reference evidence="3" key="1">
    <citation type="journal article" date="2018" name="Nat. Microbiol.">
        <title>Leveraging single-cell genomics to expand the fungal tree of life.</title>
        <authorList>
            <person name="Ahrendt S.R."/>
            <person name="Quandt C.A."/>
            <person name="Ciobanu D."/>
            <person name="Clum A."/>
            <person name="Salamov A."/>
            <person name="Andreopoulos B."/>
            <person name="Cheng J.F."/>
            <person name="Woyke T."/>
            <person name="Pelin A."/>
            <person name="Henrissat B."/>
            <person name="Reynolds N.K."/>
            <person name="Benny G.L."/>
            <person name="Smith M.E."/>
            <person name="James T.Y."/>
            <person name="Grigoriev I.V."/>
        </authorList>
    </citation>
    <scope>NUCLEOTIDE SEQUENCE [LARGE SCALE GENOMIC DNA]</scope>
</reference>
<organism evidence="2 3">
    <name type="scientific">Blyttiomyces helicus</name>
    <dbReference type="NCBI Taxonomy" id="388810"/>
    <lineage>
        <taxon>Eukaryota</taxon>
        <taxon>Fungi</taxon>
        <taxon>Fungi incertae sedis</taxon>
        <taxon>Chytridiomycota</taxon>
        <taxon>Chytridiomycota incertae sedis</taxon>
        <taxon>Chytridiomycetes</taxon>
        <taxon>Chytridiomycetes incertae sedis</taxon>
        <taxon>Blyttiomyces</taxon>
    </lineage>
</organism>
<dbReference type="Proteomes" id="UP000269721">
    <property type="component" value="Unassembled WGS sequence"/>
</dbReference>
<evidence type="ECO:0000313" key="2">
    <source>
        <dbReference type="EMBL" id="RKO86691.1"/>
    </source>
</evidence>
<evidence type="ECO:0000256" key="1">
    <source>
        <dbReference type="SAM" id="MobiDB-lite"/>
    </source>
</evidence>
<sequence length="208" mass="22723">VSNVILAVVKAKDQFLGSSDINKVFHLFVQTFIGRVNFDAQVVEVLIPVGQEPKRANYTTHLKSLPEQLAGIAKWLDLLTADSLCFAAAAEKYVADGNGHELAGYMHLFDKLERYLVPAAKRLLESVVPRVRSQQQTHNSLPASERSSSLPRDTSQCQLSSSQSAAHPTINAHLASLTPELAVPLDTFPGRRPLRPELALPAVLACYS</sequence>
<dbReference type="EMBL" id="KZ997986">
    <property type="protein sequence ID" value="RKO86691.1"/>
    <property type="molecule type" value="Genomic_DNA"/>
</dbReference>
<feature type="compositionally biased region" description="Low complexity" evidence="1">
    <location>
        <begin position="155"/>
        <end position="164"/>
    </location>
</feature>
<evidence type="ECO:0000313" key="3">
    <source>
        <dbReference type="Proteomes" id="UP000269721"/>
    </source>
</evidence>
<feature type="non-terminal residue" evidence="2">
    <location>
        <position position="1"/>
    </location>
</feature>
<keyword evidence="3" id="KW-1185">Reference proteome</keyword>
<dbReference type="AlphaFoldDB" id="A0A4P9W339"/>
<name>A0A4P9W339_9FUNG</name>
<proteinExistence type="predicted"/>
<feature type="compositionally biased region" description="Polar residues" evidence="1">
    <location>
        <begin position="134"/>
        <end position="154"/>
    </location>
</feature>
<accession>A0A4P9W339</accession>
<protein>
    <submittedName>
        <fullName evidence="2">Uncharacterized protein</fullName>
    </submittedName>
</protein>